<feature type="region of interest" description="Disordered" evidence="3">
    <location>
        <begin position="147"/>
        <end position="238"/>
    </location>
</feature>
<proteinExistence type="inferred from homology"/>
<dbReference type="PROSITE" id="PS01031">
    <property type="entry name" value="SHSP"/>
    <property type="match status" value="1"/>
</dbReference>
<dbReference type="InterPro" id="IPR008978">
    <property type="entry name" value="HSP20-like_chaperone"/>
</dbReference>
<reference evidence="5 6" key="1">
    <citation type="submission" date="2021-04" db="EMBL/GenBank/DDBJ databases">
        <title>Genome analysis of Polyangium sp.</title>
        <authorList>
            <person name="Li Y."/>
            <person name="Wang J."/>
        </authorList>
    </citation>
    <scope>NUCLEOTIDE SEQUENCE [LARGE SCALE GENOMIC DNA]</scope>
    <source>
        <strain evidence="5 6">SDU14</strain>
    </source>
</reference>
<dbReference type="AlphaFoldDB" id="A0A9X3WWT0"/>
<dbReference type="InterPro" id="IPR002068">
    <property type="entry name" value="A-crystallin/Hsp20_dom"/>
</dbReference>
<dbReference type="InterPro" id="IPR031107">
    <property type="entry name" value="Small_HSP"/>
</dbReference>
<dbReference type="EMBL" id="JAGTJJ010000001">
    <property type="protein sequence ID" value="MDC3979547.1"/>
    <property type="molecule type" value="Genomic_DNA"/>
</dbReference>
<name>A0A9X3WWT0_9BACT</name>
<feature type="compositionally biased region" description="Basic and acidic residues" evidence="3">
    <location>
        <begin position="149"/>
        <end position="168"/>
    </location>
</feature>
<evidence type="ECO:0000313" key="6">
    <source>
        <dbReference type="Proteomes" id="UP001151081"/>
    </source>
</evidence>
<organism evidence="5 6">
    <name type="scientific">Polyangium jinanense</name>
    <dbReference type="NCBI Taxonomy" id="2829994"/>
    <lineage>
        <taxon>Bacteria</taxon>
        <taxon>Pseudomonadati</taxon>
        <taxon>Myxococcota</taxon>
        <taxon>Polyangia</taxon>
        <taxon>Polyangiales</taxon>
        <taxon>Polyangiaceae</taxon>
        <taxon>Polyangium</taxon>
    </lineage>
</organism>
<evidence type="ECO:0000256" key="3">
    <source>
        <dbReference type="SAM" id="MobiDB-lite"/>
    </source>
</evidence>
<dbReference type="CDD" id="cd06464">
    <property type="entry name" value="ACD_sHsps-like"/>
    <property type="match status" value="1"/>
</dbReference>
<comment type="caution">
    <text evidence="5">The sequence shown here is derived from an EMBL/GenBank/DDBJ whole genome shotgun (WGS) entry which is preliminary data.</text>
</comment>
<dbReference type="Proteomes" id="UP001151081">
    <property type="component" value="Unassembled WGS sequence"/>
</dbReference>
<sequence length="238" mass="25652">MTQAGAREPGREQRLATVDPFRALGYGDPFRRMREMLSWDPFAEMESFLPQGRAFMPDMEVRETKDGYMIRADLPGLKEDDVSIDVSGRRLTISGRREEEQRDEGDRYWAYERSYGSFTRSFTLPEGIDPERIEANLNSGVLEVVIPKSKAEEPKRISVKRGEGRAEEQAVQSGVRPQTSASGASGTGASTTAGQTSATGTTGATSTAGGTHGTSQATTGAGSSEQGMTQGGSREKAA</sequence>
<dbReference type="SUPFAM" id="SSF49764">
    <property type="entry name" value="HSP20-like chaperones"/>
    <property type="match status" value="1"/>
</dbReference>
<evidence type="ECO:0000259" key="4">
    <source>
        <dbReference type="PROSITE" id="PS01031"/>
    </source>
</evidence>
<evidence type="ECO:0000313" key="5">
    <source>
        <dbReference type="EMBL" id="MDC3979547.1"/>
    </source>
</evidence>
<comment type="similarity">
    <text evidence="1 2">Belongs to the small heat shock protein (HSP20) family.</text>
</comment>
<protein>
    <submittedName>
        <fullName evidence="5">Hsp20/alpha crystallin family protein</fullName>
    </submittedName>
</protein>
<accession>A0A9X3WWT0</accession>
<feature type="compositionally biased region" description="Low complexity" evidence="3">
    <location>
        <begin position="178"/>
        <end position="224"/>
    </location>
</feature>
<gene>
    <name evidence="5" type="ORF">KEG57_03480</name>
</gene>
<keyword evidence="6" id="KW-1185">Reference proteome</keyword>
<evidence type="ECO:0000256" key="2">
    <source>
        <dbReference type="RuleBase" id="RU003616"/>
    </source>
</evidence>
<dbReference type="PANTHER" id="PTHR11527">
    <property type="entry name" value="HEAT-SHOCK PROTEIN 20 FAMILY MEMBER"/>
    <property type="match status" value="1"/>
</dbReference>
<dbReference type="Pfam" id="PF00011">
    <property type="entry name" value="HSP20"/>
    <property type="match status" value="1"/>
</dbReference>
<feature type="domain" description="SHSP" evidence="4">
    <location>
        <begin position="50"/>
        <end position="162"/>
    </location>
</feature>
<dbReference type="Gene3D" id="2.60.40.790">
    <property type="match status" value="1"/>
</dbReference>
<evidence type="ECO:0000256" key="1">
    <source>
        <dbReference type="PROSITE-ProRule" id="PRU00285"/>
    </source>
</evidence>